<name>A0A080M179_9PROT</name>
<accession>A0A080M179</accession>
<dbReference type="EMBL" id="JDVG02000116">
    <property type="protein sequence ID" value="KFB74040.1"/>
    <property type="molecule type" value="Genomic_DNA"/>
</dbReference>
<evidence type="ECO:0000313" key="1">
    <source>
        <dbReference type="EMBL" id="KFB74040.1"/>
    </source>
</evidence>
<reference evidence="1 2" key="1">
    <citation type="submission" date="2014-02" db="EMBL/GenBank/DDBJ databases">
        <title>Expanding our view of genomic diversity in Candidatus Accumulibacter clades.</title>
        <authorList>
            <person name="Skennerton C.T."/>
            <person name="Barr J.J."/>
            <person name="Slater F.R."/>
            <person name="Bond P.L."/>
            <person name="Tyson G.W."/>
        </authorList>
    </citation>
    <scope>NUCLEOTIDE SEQUENCE [LARGE SCALE GENOMIC DNA]</scope>
    <source>
        <strain evidence="2">BA-91</strain>
    </source>
</reference>
<protein>
    <submittedName>
        <fullName evidence="1">Phage tail protein (Tail_P2_I)</fullName>
    </submittedName>
</protein>
<dbReference type="Pfam" id="PF09684">
    <property type="entry name" value="Tail_P2_I"/>
    <property type="match status" value="1"/>
</dbReference>
<dbReference type="InterPro" id="IPR006521">
    <property type="entry name" value="Tail_protein_I"/>
</dbReference>
<organism evidence="1 2">
    <name type="scientific">Candidatus Accumulibacter phosphatis</name>
    <dbReference type="NCBI Taxonomy" id="327160"/>
    <lineage>
        <taxon>Bacteria</taxon>
        <taxon>Pseudomonadati</taxon>
        <taxon>Pseudomonadota</taxon>
        <taxon>Betaproteobacteria</taxon>
        <taxon>Candidatus Accumulibacter</taxon>
    </lineage>
</organism>
<evidence type="ECO:0000313" key="2">
    <source>
        <dbReference type="Proteomes" id="UP000020077"/>
    </source>
</evidence>
<comment type="caution">
    <text evidence="1">The sequence shown here is derived from an EMBL/GenBank/DDBJ whole genome shotgun (WGS) entry which is preliminary data.</text>
</comment>
<dbReference type="AlphaFoldDB" id="A0A080M179"/>
<proteinExistence type="predicted"/>
<sequence>MSYSFDSRFGRQLYDMLPEVYRTRDRYDPHGDAGSEDLARYLDAHGHLLDLIQATLRRQLDDTLPATSQAWLLPYFAQLLAVNIVSPDPQGKHDEVAHAVSWRQRKGTLKVAEEIVEAVGNMEAEIQEGWQRVAVTPRIGMPLTPVAVVDDALDIDERFASRMARHPSLPAATVDLRRPSRAVEALPTNPAAKVSRFGGLSLAWRQLNRHGAPCFPGSFDDVSRRSVDLRDVDSGHGRYHHKRVLVYVAPPDGLIPFDAIELVWEERLDSLYQHLISHSVENGVQVIRNNSARVVTISNNVELAAGLYRIEGLNFAGELKVASGGRLTLGAVEAVRVDVATAALDEPVISASDCLFGELSCGGLVQLERCTVRDDAFLTALDARDCLFTAIVGSDIRGVIEFSRYPADAPFSADGMTIEDCVTDAPLFFDHQSGLAARSVLAPDCPPGIWQGAANGGEMGGFNRGREGRPVRLAGDFTGPDALHLADAGGLVLCDVIFEGNVAVAGGRLALRRCVLPNLAMETGLAFAADDAALPALDAQDCLFTRIALPSGLARLEYCTVMQQAHCLQLQASDCIFAGDIGDGAGGEPESGCLRYSRIPATLDGTSLNAGAGRNSTNTRQGPVFARFDYCSGGAHQQRVAAYGEAGYGVLDRHSPPAIRFGAEDGGEMGAHHHRYYSLKFEAMQDKLIEFLPVGMEPVLIVDRRLLSLPPEIKNSSNGGST</sequence>
<gene>
    <name evidence="1" type="ORF">AW09_000671</name>
</gene>
<dbReference type="Proteomes" id="UP000020077">
    <property type="component" value="Unassembled WGS sequence"/>
</dbReference>